<dbReference type="Proteomes" id="UP000885936">
    <property type="component" value="Unassembled WGS sequence"/>
</dbReference>
<dbReference type="SUPFAM" id="SSF46785">
    <property type="entry name" value="Winged helix' DNA-binding domain"/>
    <property type="match status" value="1"/>
</dbReference>
<reference evidence="1" key="1">
    <citation type="journal article" date="2020" name="mSystems">
        <title>Genome- and Community-Level Interaction Insights into Carbon Utilization and Element Cycling Functions of Hydrothermarchaeota in Hydrothermal Sediment.</title>
        <authorList>
            <person name="Zhou Z."/>
            <person name="Liu Y."/>
            <person name="Xu W."/>
            <person name="Pan J."/>
            <person name="Luo Z.H."/>
            <person name="Li M."/>
        </authorList>
    </citation>
    <scope>NUCLEOTIDE SEQUENCE [LARGE SCALE GENOMIC DNA]</scope>
    <source>
        <strain evidence="1">HyVt-386</strain>
    </source>
</reference>
<comment type="caution">
    <text evidence="1">The sequence shown here is derived from an EMBL/GenBank/DDBJ whole genome shotgun (WGS) entry which is preliminary data.</text>
</comment>
<dbReference type="InterPro" id="IPR036390">
    <property type="entry name" value="WH_DNA-bd_sf"/>
</dbReference>
<dbReference type="InterPro" id="IPR036388">
    <property type="entry name" value="WH-like_DNA-bd_sf"/>
</dbReference>
<proteinExistence type="predicted"/>
<dbReference type="EMBL" id="DRIE01000031">
    <property type="protein sequence ID" value="HEC56619.1"/>
    <property type="molecule type" value="Genomic_DNA"/>
</dbReference>
<gene>
    <name evidence="1" type="ORF">ENI32_01855</name>
</gene>
<evidence type="ECO:0000313" key="1">
    <source>
        <dbReference type="EMBL" id="HEC56619.1"/>
    </source>
</evidence>
<name>A0A7J2S1M3_9EURY</name>
<sequence length="183" mass="21351">MKSGIDRSEMIRRLFLQEKPVEILISISRMETPYASRILREVDTTFAHAVKILSTMEDLGIIESERSGRIKALKLTPHGEVLAESLNNFLEACKVDPDAEAEKIRGIAERILSRLDQIYREEIEGKKRLKHRDMVRISRRIAPYERELKRLERMSGGDKETYILEIKEKIAWIKREKEQITSS</sequence>
<dbReference type="Gene3D" id="1.10.10.10">
    <property type="entry name" value="Winged helix-like DNA-binding domain superfamily/Winged helix DNA-binding domain"/>
    <property type="match status" value="1"/>
</dbReference>
<dbReference type="AlphaFoldDB" id="A0A7J2S1M3"/>
<organism evidence="1">
    <name type="scientific">Candidatus Syntropharchaeum butanivorans</name>
    <dbReference type="NCBI Taxonomy" id="1839936"/>
    <lineage>
        <taxon>Archaea</taxon>
        <taxon>Methanobacteriati</taxon>
        <taxon>Methanobacteriota</taxon>
        <taxon>Stenosarchaea group</taxon>
        <taxon>Methanomicrobia</taxon>
        <taxon>Methanosarcinales</taxon>
        <taxon>ANME-2 cluster</taxon>
        <taxon>Candidatus Syntropharchaeum</taxon>
    </lineage>
</organism>
<protein>
    <submittedName>
        <fullName evidence="1">Uncharacterized protein</fullName>
    </submittedName>
</protein>
<accession>A0A7J2S1M3</accession>